<dbReference type="AlphaFoldDB" id="A0A315ZPH4"/>
<comment type="similarity">
    <text evidence="3 10">Belongs to the ATPase gamma chain family.</text>
</comment>
<dbReference type="PANTHER" id="PTHR11693">
    <property type="entry name" value="ATP SYNTHASE GAMMA CHAIN"/>
    <property type="match status" value="1"/>
</dbReference>
<dbReference type="Pfam" id="PF00231">
    <property type="entry name" value="ATP-synt"/>
    <property type="match status" value="1"/>
</dbReference>
<keyword evidence="7 10" id="KW-0472">Membrane</keyword>
<proteinExistence type="inferred from homology"/>
<evidence type="ECO:0000256" key="4">
    <source>
        <dbReference type="ARBA" id="ARBA00022448"/>
    </source>
</evidence>
<evidence type="ECO:0000256" key="6">
    <source>
        <dbReference type="ARBA" id="ARBA00023065"/>
    </source>
</evidence>
<evidence type="ECO:0000313" key="12">
    <source>
        <dbReference type="Proteomes" id="UP000254051"/>
    </source>
</evidence>
<sequence length="282" mass="32138">MNSMRDIKQRISNVSSVEQIVKAMDMVASTKLVKARAQLEGVRPICYELKRVVEELGRQKESKNHVFYEERKVKNSLYIILTSNSGLSGSYNANIMARSLKHMNQGKNEKILAVGSRGHEYFKKKNKNIIHAITDMADAQVYYGTERIAKKVMEFYLAGEIEEVFVAYTHFGTVLNYEPIVEKLLPLPMAGMMDEDDGIRKYEPDINTFIDHTIPLYLHMSLFRAFSESHTSEQAARMVNMDAAGKNASEIIEDLTRMYNRKRQANITQELSEIVGGANNLN</sequence>
<evidence type="ECO:0000256" key="2">
    <source>
        <dbReference type="ARBA" id="ARBA00004170"/>
    </source>
</evidence>
<evidence type="ECO:0000256" key="3">
    <source>
        <dbReference type="ARBA" id="ARBA00007681"/>
    </source>
</evidence>
<evidence type="ECO:0000256" key="1">
    <source>
        <dbReference type="ARBA" id="ARBA00003456"/>
    </source>
</evidence>
<evidence type="ECO:0000313" key="11">
    <source>
        <dbReference type="EMBL" id="SUQ16154.1"/>
    </source>
</evidence>
<evidence type="ECO:0000256" key="5">
    <source>
        <dbReference type="ARBA" id="ARBA00022781"/>
    </source>
</evidence>
<dbReference type="GO" id="GO:0042777">
    <property type="term" value="P:proton motive force-driven plasma membrane ATP synthesis"/>
    <property type="evidence" value="ECO:0007669"/>
    <property type="project" value="UniProtKB-UniRule"/>
</dbReference>
<comment type="function">
    <text evidence="1 10">Produces ATP from ADP in the presence of a proton gradient across the membrane. The gamma chain is believed to be important in regulating ATPase activity and the flow of protons through the CF(0) complex.</text>
</comment>
<dbReference type="GO" id="GO:0045259">
    <property type="term" value="C:proton-transporting ATP synthase complex"/>
    <property type="evidence" value="ECO:0007669"/>
    <property type="project" value="UniProtKB-KW"/>
</dbReference>
<dbReference type="Proteomes" id="UP000254051">
    <property type="component" value="Unassembled WGS sequence"/>
</dbReference>
<evidence type="ECO:0000256" key="8">
    <source>
        <dbReference type="ARBA" id="ARBA00023196"/>
    </source>
</evidence>
<dbReference type="HAMAP" id="MF_00815">
    <property type="entry name" value="ATP_synth_gamma_bact"/>
    <property type="match status" value="1"/>
</dbReference>
<dbReference type="SUPFAM" id="SSF52943">
    <property type="entry name" value="ATP synthase (F1-ATPase), gamma subunit"/>
    <property type="match status" value="1"/>
</dbReference>
<keyword evidence="12" id="KW-1185">Reference proteome</keyword>
<keyword evidence="10" id="KW-1003">Cell membrane</keyword>
<gene>
    <name evidence="10" type="primary">atpG</name>
    <name evidence="11" type="ORF">SAMN05216529_12243</name>
</gene>
<dbReference type="GO" id="GO:0005524">
    <property type="term" value="F:ATP binding"/>
    <property type="evidence" value="ECO:0007669"/>
    <property type="project" value="UniProtKB-UniRule"/>
</dbReference>
<organism evidence="11 12">
    <name type="scientific">Faecalicatena contorta</name>
    <dbReference type="NCBI Taxonomy" id="39482"/>
    <lineage>
        <taxon>Bacteria</taxon>
        <taxon>Bacillati</taxon>
        <taxon>Bacillota</taxon>
        <taxon>Clostridia</taxon>
        <taxon>Lachnospirales</taxon>
        <taxon>Lachnospiraceae</taxon>
        <taxon>Faecalicatena</taxon>
    </lineage>
</organism>
<dbReference type="CDD" id="cd12151">
    <property type="entry name" value="F1-ATPase_gamma"/>
    <property type="match status" value="1"/>
</dbReference>
<dbReference type="GO" id="GO:0046933">
    <property type="term" value="F:proton-transporting ATP synthase activity, rotational mechanism"/>
    <property type="evidence" value="ECO:0007669"/>
    <property type="project" value="UniProtKB-UniRule"/>
</dbReference>
<dbReference type="Gene3D" id="3.40.1380.10">
    <property type="match status" value="1"/>
</dbReference>
<dbReference type="EMBL" id="UHJJ01000022">
    <property type="protein sequence ID" value="SUQ16154.1"/>
    <property type="molecule type" value="Genomic_DNA"/>
</dbReference>
<evidence type="ECO:0000256" key="10">
    <source>
        <dbReference type="HAMAP-Rule" id="MF_00815"/>
    </source>
</evidence>
<keyword evidence="6 10" id="KW-0406">Ion transport</keyword>
<evidence type="ECO:0000256" key="7">
    <source>
        <dbReference type="ARBA" id="ARBA00023136"/>
    </source>
</evidence>
<comment type="subunit">
    <text evidence="10">F-type ATPases have 2 components, CF(1) - the catalytic core - and CF(0) - the membrane proton channel. CF(1) has five subunits: alpha(3), beta(3), gamma(1), delta(1), epsilon(1). CF(0) has three main subunits: a, b and c.</text>
</comment>
<dbReference type="Gene3D" id="1.10.287.80">
    <property type="entry name" value="ATP synthase, gamma subunit, helix hairpin domain"/>
    <property type="match status" value="1"/>
</dbReference>
<evidence type="ECO:0000256" key="9">
    <source>
        <dbReference type="ARBA" id="ARBA00023310"/>
    </source>
</evidence>
<keyword evidence="9 10" id="KW-0066">ATP synthesis</keyword>
<keyword evidence="5 10" id="KW-0375">Hydrogen ion transport</keyword>
<reference evidence="12" key="1">
    <citation type="submission" date="2017-07" db="EMBL/GenBank/DDBJ databases">
        <authorList>
            <person name="Varghese N."/>
            <person name="Submissions S."/>
        </authorList>
    </citation>
    <scope>NUCLEOTIDE SEQUENCE [LARGE SCALE GENOMIC DNA]</scope>
    <source>
        <strain evidence="12">NLAE-zl-C134</strain>
    </source>
</reference>
<dbReference type="PRINTS" id="PR00126">
    <property type="entry name" value="ATPASEGAMMA"/>
</dbReference>
<keyword evidence="8 10" id="KW-0139">CF(1)</keyword>
<keyword evidence="4 10" id="KW-0813">Transport</keyword>
<dbReference type="PANTHER" id="PTHR11693:SF22">
    <property type="entry name" value="ATP SYNTHASE SUBUNIT GAMMA, MITOCHONDRIAL"/>
    <property type="match status" value="1"/>
</dbReference>
<name>A0A315ZPH4_9FIRM</name>
<dbReference type="InterPro" id="IPR035968">
    <property type="entry name" value="ATP_synth_F1_ATPase_gsu"/>
</dbReference>
<protein>
    <recommendedName>
        <fullName evidence="10">ATP synthase gamma chain</fullName>
    </recommendedName>
    <alternativeName>
        <fullName evidence="10">ATP synthase F1 sector gamma subunit</fullName>
    </alternativeName>
    <alternativeName>
        <fullName evidence="10">F-ATPase gamma subunit</fullName>
    </alternativeName>
</protein>
<dbReference type="InterPro" id="IPR000131">
    <property type="entry name" value="ATP_synth_F1_gsu"/>
</dbReference>
<dbReference type="GO" id="GO:0005886">
    <property type="term" value="C:plasma membrane"/>
    <property type="evidence" value="ECO:0007669"/>
    <property type="project" value="UniProtKB-SubCell"/>
</dbReference>
<comment type="subcellular location">
    <subcellularLocation>
        <location evidence="10">Cell membrane</location>
        <topology evidence="10">Peripheral membrane protein</topology>
    </subcellularLocation>
    <subcellularLocation>
        <location evidence="2">Membrane</location>
        <topology evidence="2">Peripheral membrane protein</topology>
    </subcellularLocation>
</comment>
<accession>A0A315ZPH4</accession>
<dbReference type="OrthoDB" id="9812769at2"/>
<dbReference type="NCBIfam" id="TIGR01146">
    <property type="entry name" value="ATPsyn_F1gamma"/>
    <property type="match status" value="1"/>
</dbReference>